<organism evidence="1 2">
    <name type="scientific">Marasmiellus scandens</name>
    <dbReference type="NCBI Taxonomy" id="2682957"/>
    <lineage>
        <taxon>Eukaryota</taxon>
        <taxon>Fungi</taxon>
        <taxon>Dikarya</taxon>
        <taxon>Basidiomycota</taxon>
        <taxon>Agaricomycotina</taxon>
        <taxon>Agaricomycetes</taxon>
        <taxon>Agaricomycetidae</taxon>
        <taxon>Agaricales</taxon>
        <taxon>Marasmiineae</taxon>
        <taxon>Omphalotaceae</taxon>
        <taxon>Marasmiellus</taxon>
    </lineage>
</organism>
<gene>
    <name evidence="1" type="ORF">VKT23_012600</name>
</gene>
<evidence type="ECO:0000313" key="1">
    <source>
        <dbReference type="EMBL" id="KAK7451260.1"/>
    </source>
</evidence>
<sequence>MAGGRYQIIFSGNVSGEHRQRYLQFKAAHPNTVLTLSNTTPLLLDDIIKNKSFRAAITNPDNGNTVDGIEVFNVQVIKKRSLSKEDFESAYPADFMPFYLYGTSEQSHIDHLLVLAPNIQLTASQVHLDLKDRLSAEDITKGVILYANGVHECSMQPFPKTEDVLAQKNQFFFSANKKFNVSVYRDPFSTVSEIPVKLDQVKDLITTGTMTLGSEIFIDSDKLNYEAHPDVPTALSPSKGGMSRKARRNWMENARNFRGH</sequence>
<dbReference type="EMBL" id="JBANRG010000031">
    <property type="protein sequence ID" value="KAK7451260.1"/>
    <property type="molecule type" value="Genomic_DNA"/>
</dbReference>
<proteinExistence type="predicted"/>
<dbReference type="Proteomes" id="UP001498398">
    <property type="component" value="Unassembled WGS sequence"/>
</dbReference>
<accession>A0ABR1J888</accession>
<comment type="caution">
    <text evidence="1">The sequence shown here is derived from an EMBL/GenBank/DDBJ whole genome shotgun (WGS) entry which is preliminary data.</text>
</comment>
<evidence type="ECO:0000313" key="2">
    <source>
        <dbReference type="Proteomes" id="UP001498398"/>
    </source>
</evidence>
<keyword evidence="2" id="KW-1185">Reference proteome</keyword>
<reference evidence="1 2" key="1">
    <citation type="submission" date="2024-01" db="EMBL/GenBank/DDBJ databases">
        <title>A draft genome for the cacao thread blight pathogen Marasmiellus scandens.</title>
        <authorList>
            <person name="Baruah I.K."/>
            <person name="Leung J."/>
            <person name="Bukari Y."/>
            <person name="Amoako-Attah I."/>
            <person name="Meinhardt L.W."/>
            <person name="Bailey B.A."/>
            <person name="Cohen S.P."/>
        </authorList>
    </citation>
    <scope>NUCLEOTIDE SEQUENCE [LARGE SCALE GENOMIC DNA]</scope>
    <source>
        <strain evidence="1 2">GH-19</strain>
    </source>
</reference>
<name>A0ABR1J888_9AGAR</name>
<protein>
    <submittedName>
        <fullName evidence="1">Uncharacterized protein</fullName>
    </submittedName>
</protein>